<comment type="caution">
    <text evidence="2">The sequence shown here is derived from an EMBL/GenBank/DDBJ whole genome shotgun (WGS) entry which is preliminary data.</text>
</comment>
<organism evidence="2 3">
    <name type="scientific">Escherichia coli</name>
    <dbReference type="NCBI Taxonomy" id="562"/>
    <lineage>
        <taxon>Bacteria</taxon>
        <taxon>Pseudomonadati</taxon>
        <taxon>Pseudomonadota</taxon>
        <taxon>Gammaproteobacteria</taxon>
        <taxon>Enterobacterales</taxon>
        <taxon>Enterobacteriaceae</taxon>
        <taxon>Escherichia</taxon>
    </lineage>
</organism>
<dbReference type="AlphaFoldDB" id="A0A4D2QPK8"/>
<dbReference type="RefSeq" id="WP_040100330.1">
    <property type="nucleotide sequence ID" value="NZ_BGCH01000022.1"/>
</dbReference>
<dbReference type="Proteomes" id="UP000436141">
    <property type="component" value="Unassembled WGS sequence"/>
</dbReference>
<sequence length="167" mass="18048">MMRKALKMVLITTAIISPIAQAQWLTQTEDDLFSDGKKAAMIGETSSDNSAIIFNCTKNTLTAAYVEMDKTHESTAKMPMELVMKVDGNNALKFNATLSRRNVQALEIATNDAEQLKILLKQLKEAKSQVLVGAQTEDGGSKFSLSANVSGSTSAVNKFVAACEIKL</sequence>
<gene>
    <name evidence="2" type="ORF">GRW05_09255</name>
</gene>
<evidence type="ECO:0000313" key="3">
    <source>
        <dbReference type="Proteomes" id="UP000436141"/>
    </source>
</evidence>
<evidence type="ECO:0000313" key="2">
    <source>
        <dbReference type="EMBL" id="MXI74459.1"/>
    </source>
</evidence>
<evidence type="ECO:0000256" key="1">
    <source>
        <dbReference type="SAM" id="SignalP"/>
    </source>
</evidence>
<accession>A0A4D2QPK8</accession>
<protein>
    <submittedName>
        <fullName evidence="2">Uncharacterized protein</fullName>
    </submittedName>
</protein>
<feature type="chain" id="PRO_5035222453" evidence="1">
    <location>
        <begin position="23"/>
        <end position="167"/>
    </location>
</feature>
<dbReference type="EMBL" id="WUIY01000032">
    <property type="protein sequence ID" value="MXI74459.1"/>
    <property type="molecule type" value="Genomic_DNA"/>
</dbReference>
<feature type="signal peptide" evidence="1">
    <location>
        <begin position="1"/>
        <end position="22"/>
    </location>
</feature>
<reference evidence="2 3" key="1">
    <citation type="submission" date="2019-12" db="EMBL/GenBank/DDBJ databases">
        <title>Enteriobacteria Tanzani isolates_10434.</title>
        <authorList>
            <person name="Subbiah M."/>
            <person name="Call D."/>
        </authorList>
    </citation>
    <scope>NUCLEOTIDE SEQUENCE [LARGE SCALE GENOMIC DNA]</scope>
    <source>
        <strain evidence="2 3">10434wD1</strain>
    </source>
</reference>
<keyword evidence="1" id="KW-0732">Signal</keyword>
<name>A0A4D2QPK8_ECOLX</name>
<proteinExistence type="predicted"/>